<protein>
    <submittedName>
        <fullName evidence="7">Uncharacterized protein</fullName>
    </submittedName>
</protein>
<dbReference type="GO" id="GO:0010997">
    <property type="term" value="F:anaphase-promoting complex binding"/>
    <property type="evidence" value="ECO:0007669"/>
    <property type="project" value="InterPro"/>
</dbReference>
<dbReference type="Gene3D" id="2.130.10.10">
    <property type="entry name" value="YVTN repeat-like/Quinoprotein amine dehydrogenase"/>
    <property type="match status" value="1"/>
</dbReference>
<keyword evidence="3" id="KW-0677">Repeat</keyword>
<dbReference type="InterPro" id="IPR015943">
    <property type="entry name" value="WD40/YVTN_repeat-like_dom_sf"/>
</dbReference>
<evidence type="ECO:0000313" key="6">
    <source>
        <dbReference type="Proteomes" id="UP000887577"/>
    </source>
</evidence>
<evidence type="ECO:0000256" key="3">
    <source>
        <dbReference type="ARBA" id="ARBA00022737"/>
    </source>
</evidence>
<evidence type="ECO:0000256" key="2">
    <source>
        <dbReference type="ARBA" id="ARBA00022618"/>
    </source>
</evidence>
<accession>A0A914Z843</accession>
<keyword evidence="2" id="KW-0132">Cell division</keyword>
<organism evidence="6 7">
    <name type="scientific">Panagrolaimus superbus</name>
    <dbReference type="NCBI Taxonomy" id="310955"/>
    <lineage>
        <taxon>Eukaryota</taxon>
        <taxon>Metazoa</taxon>
        <taxon>Ecdysozoa</taxon>
        <taxon>Nematoda</taxon>
        <taxon>Chromadorea</taxon>
        <taxon>Rhabditida</taxon>
        <taxon>Tylenchina</taxon>
        <taxon>Panagrolaimomorpha</taxon>
        <taxon>Panagrolaimoidea</taxon>
        <taxon>Panagrolaimidae</taxon>
        <taxon>Panagrolaimus</taxon>
    </lineage>
</organism>
<dbReference type="Proteomes" id="UP000887577">
    <property type="component" value="Unplaced"/>
</dbReference>
<dbReference type="SUPFAM" id="SSF50978">
    <property type="entry name" value="WD40 repeat-like"/>
    <property type="match status" value="1"/>
</dbReference>
<dbReference type="GO" id="GO:0031145">
    <property type="term" value="P:anaphase-promoting complex-dependent catabolic process"/>
    <property type="evidence" value="ECO:0007669"/>
    <property type="project" value="TreeGrafter"/>
</dbReference>
<evidence type="ECO:0000256" key="4">
    <source>
        <dbReference type="ARBA" id="ARBA00022776"/>
    </source>
</evidence>
<dbReference type="WBParaSite" id="PSU_v2.g8849.t1">
    <property type="protein sequence ID" value="PSU_v2.g8849.t1"/>
    <property type="gene ID" value="PSU_v2.g8849"/>
</dbReference>
<dbReference type="InterPro" id="IPR033010">
    <property type="entry name" value="Cdc20/Fizzy"/>
</dbReference>
<dbReference type="PANTHER" id="PTHR19918:SF8">
    <property type="entry name" value="FI02843P"/>
    <property type="match status" value="1"/>
</dbReference>
<dbReference type="PANTHER" id="PTHR19918">
    <property type="entry name" value="CELL DIVISION CYCLE 20 CDC20 FIZZY -RELATED"/>
    <property type="match status" value="1"/>
</dbReference>
<keyword evidence="4" id="KW-0498">Mitosis</keyword>
<keyword evidence="5" id="KW-0131">Cell cycle</keyword>
<evidence type="ECO:0000313" key="7">
    <source>
        <dbReference type="WBParaSite" id="PSU_v2.g8849.t1"/>
    </source>
</evidence>
<keyword evidence="1" id="KW-0853">WD repeat</keyword>
<dbReference type="GO" id="GO:0005680">
    <property type="term" value="C:anaphase-promoting complex"/>
    <property type="evidence" value="ECO:0007669"/>
    <property type="project" value="TreeGrafter"/>
</dbReference>
<dbReference type="GO" id="GO:1990757">
    <property type="term" value="F:ubiquitin ligase activator activity"/>
    <property type="evidence" value="ECO:0007669"/>
    <property type="project" value="TreeGrafter"/>
</dbReference>
<name>A0A914Z843_9BILA</name>
<evidence type="ECO:0000256" key="1">
    <source>
        <dbReference type="ARBA" id="ARBA00022574"/>
    </source>
</evidence>
<sequence length="131" mass="14542">MSRNIIATCGGMKDGTIKFWNLSTGELVTNVVAASKQTSAIVFDQHYGEMATTHGGNKNCINVWKYSAASSKFSLAHEIKCVNRPINMVKSACDGFVLVTNAAQQLEFFDLFKKDEEESLRKKHFGFNGIR</sequence>
<reference evidence="7" key="1">
    <citation type="submission" date="2022-11" db="UniProtKB">
        <authorList>
            <consortium name="WormBaseParasite"/>
        </authorList>
    </citation>
    <scope>IDENTIFICATION</scope>
</reference>
<keyword evidence="6" id="KW-1185">Reference proteome</keyword>
<dbReference type="AlphaFoldDB" id="A0A914Z843"/>
<dbReference type="GO" id="GO:1905786">
    <property type="term" value="P:positive regulation of anaphase-promoting complex-dependent catabolic process"/>
    <property type="evidence" value="ECO:0007669"/>
    <property type="project" value="TreeGrafter"/>
</dbReference>
<dbReference type="GO" id="GO:0051301">
    <property type="term" value="P:cell division"/>
    <property type="evidence" value="ECO:0007669"/>
    <property type="project" value="UniProtKB-KW"/>
</dbReference>
<proteinExistence type="predicted"/>
<evidence type="ECO:0000256" key="5">
    <source>
        <dbReference type="ARBA" id="ARBA00023306"/>
    </source>
</evidence>
<dbReference type="InterPro" id="IPR036322">
    <property type="entry name" value="WD40_repeat_dom_sf"/>
</dbReference>